<dbReference type="Proteomes" id="UP001150924">
    <property type="component" value="Unassembled WGS sequence"/>
</dbReference>
<evidence type="ECO:0000313" key="2">
    <source>
        <dbReference type="EMBL" id="MCY1004021.1"/>
    </source>
</evidence>
<dbReference type="InterPro" id="IPR008593">
    <property type="entry name" value="Dam_MeTrfase"/>
</dbReference>
<dbReference type="GO" id="GO:0009007">
    <property type="term" value="F:site-specific DNA-methyltransferase (adenine-specific) activity"/>
    <property type="evidence" value="ECO:0007669"/>
    <property type="project" value="InterPro"/>
</dbReference>
<dbReference type="InterPro" id="IPR012441">
    <property type="entry name" value="DUF1643"/>
</dbReference>
<keyword evidence="3" id="KW-1185">Reference proteome</keyword>
<dbReference type="Pfam" id="PF05869">
    <property type="entry name" value="Dam"/>
    <property type="match status" value="1"/>
</dbReference>
<gene>
    <name evidence="2" type="ORF">OV079_00240</name>
</gene>
<feature type="compositionally biased region" description="Basic and acidic residues" evidence="1">
    <location>
        <begin position="402"/>
        <end position="419"/>
    </location>
</feature>
<accession>A0A9X3EHZ3</accession>
<dbReference type="GO" id="GO:0009307">
    <property type="term" value="P:DNA restriction-modification system"/>
    <property type="evidence" value="ECO:0007669"/>
    <property type="project" value="InterPro"/>
</dbReference>
<dbReference type="AlphaFoldDB" id="A0A9X3EHZ3"/>
<reference evidence="2" key="1">
    <citation type="submission" date="2022-11" db="EMBL/GenBank/DDBJ databases">
        <title>Minimal conservation of predation-associated metabolite biosynthetic gene clusters underscores biosynthetic potential of Myxococcota including descriptions for ten novel species: Archangium lansinium sp. nov., Myxococcus landrumus sp. nov., Nannocystis bai.</title>
        <authorList>
            <person name="Ahearne A."/>
            <person name="Stevens C."/>
            <person name="Phillips K."/>
        </authorList>
    </citation>
    <scope>NUCLEOTIDE SEQUENCE</scope>
    <source>
        <strain evidence="2">Na p29</strain>
    </source>
</reference>
<organism evidence="2 3">
    <name type="scientific">Nannocystis pusilla</name>
    <dbReference type="NCBI Taxonomy" id="889268"/>
    <lineage>
        <taxon>Bacteria</taxon>
        <taxon>Pseudomonadati</taxon>
        <taxon>Myxococcota</taxon>
        <taxon>Polyangia</taxon>
        <taxon>Nannocystales</taxon>
        <taxon>Nannocystaceae</taxon>
        <taxon>Nannocystis</taxon>
    </lineage>
</organism>
<dbReference type="Pfam" id="PF07799">
    <property type="entry name" value="DUF1643"/>
    <property type="match status" value="1"/>
</dbReference>
<dbReference type="EMBL" id="JAPNKE010000001">
    <property type="protein sequence ID" value="MCY1004021.1"/>
    <property type="molecule type" value="Genomic_DNA"/>
</dbReference>
<sequence>MTIQRLGSSGRPLATWSPDKAYRYTLRRVWHTPLVAEGDPRELAWLMLNPSTADEFASDATIRRCIGFSQREGFDELVVVNVYALRSTDPRGLWRAADPVGPHNDSAIAEVLARVQLVVCAWEPTPAPIACAASASCSGPSRRASAAWARRRAARRFTRCGCRRTRRCRPSTRRCSVVAETQALFPRELWTPFRSSSRHDNWCTPQWVIDLILELWPEGIDTDPCTNDCSIVPSAVRYDCSAPELDGLTQPWHGRVYCNPPYSDPAPWYERAALHALKGCEVLLLVNVTTTTRAWNRFRPRQPAESFEHELDLCRRGVIELPRSSAVGFFNKRIGFLDAGAPIKSNEYEQMVLYWGSAAARFRELFSRGQHGVRSPRPRPTRRPGDGARRAPGVRRSAGAKLCREARGHRDQLRSHRHA</sequence>
<dbReference type="GO" id="GO:0003677">
    <property type="term" value="F:DNA binding"/>
    <property type="evidence" value="ECO:0007669"/>
    <property type="project" value="InterPro"/>
</dbReference>
<evidence type="ECO:0000256" key="1">
    <source>
        <dbReference type="SAM" id="MobiDB-lite"/>
    </source>
</evidence>
<proteinExistence type="predicted"/>
<name>A0A9X3EHZ3_9BACT</name>
<evidence type="ECO:0000313" key="3">
    <source>
        <dbReference type="Proteomes" id="UP001150924"/>
    </source>
</evidence>
<comment type="caution">
    <text evidence="2">The sequence shown here is derived from an EMBL/GenBank/DDBJ whole genome shotgun (WGS) entry which is preliminary data.</text>
</comment>
<dbReference type="RefSeq" id="WP_267765543.1">
    <property type="nucleotide sequence ID" value="NZ_JAPNKE010000001.1"/>
</dbReference>
<feature type="region of interest" description="Disordered" evidence="1">
    <location>
        <begin position="369"/>
        <end position="419"/>
    </location>
</feature>
<protein>
    <submittedName>
        <fullName evidence="2">DNA N-6-adenine-methyltransferase</fullName>
    </submittedName>
</protein>